<organism evidence="1 2">
    <name type="scientific">Alteromonas mediterranea</name>
    <dbReference type="NCBI Taxonomy" id="314275"/>
    <lineage>
        <taxon>Bacteria</taxon>
        <taxon>Pseudomonadati</taxon>
        <taxon>Pseudomonadota</taxon>
        <taxon>Gammaproteobacteria</taxon>
        <taxon>Alteromonadales</taxon>
        <taxon>Alteromonadaceae</taxon>
        <taxon>Alteromonas/Salinimonas group</taxon>
        <taxon>Alteromonas</taxon>
    </lineage>
</organism>
<sequence length="137" mass="15560">MSLTIITSAKLTEIQNDVMSAIADVEAKHGLKISIGRGTYSDSHTGDFKLKLLSIDPSESDSDRLRKNLERAIERHHTSFKLDDIGTVFKRSPRGRNRYTFMGLDETFKPVAKEHGKDDLITFSPMLDRELMMKFKA</sequence>
<evidence type="ECO:0000313" key="2">
    <source>
        <dbReference type="Proteomes" id="UP000182101"/>
    </source>
</evidence>
<gene>
    <name evidence="1" type="ORF">BM524_19390</name>
</gene>
<dbReference type="RefSeq" id="WP_071960696.1">
    <property type="nucleotide sequence ID" value="NZ_CP018025.1"/>
</dbReference>
<name>A0AAC9NTV6_9ALTE</name>
<dbReference type="EMBL" id="CP018025">
    <property type="protein sequence ID" value="APD92086.1"/>
    <property type="molecule type" value="Genomic_DNA"/>
</dbReference>
<keyword evidence="1" id="KW-0614">Plasmid</keyword>
<evidence type="ECO:0000313" key="1">
    <source>
        <dbReference type="EMBL" id="APD92086.1"/>
    </source>
</evidence>
<dbReference type="AlphaFoldDB" id="A0AAC9NTV6"/>
<dbReference type="Proteomes" id="UP000182101">
    <property type="component" value="Plasmid pAMCP48-600"/>
</dbReference>
<geneLocation type="plasmid" evidence="2">
    <name>pamcp48-600</name>
</geneLocation>
<accession>A0AAC9NTV6</accession>
<protein>
    <submittedName>
        <fullName evidence="1">Uncharacterized protein</fullName>
    </submittedName>
</protein>
<reference evidence="1 2" key="1">
    <citation type="submission" date="2016-11" db="EMBL/GenBank/DDBJ databases">
        <title>Networking in microbes: conjugative elements and plasmids in the genus Alteromonas.</title>
        <authorList>
            <person name="Lopez-Perez M."/>
            <person name="Ramon-Marco N."/>
            <person name="Rodriguez-Valera F."/>
        </authorList>
    </citation>
    <scope>NUCLEOTIDE SEQUENCE [LARGE SCALE GENOMIC DNA]</scope>
    <source>
        <strain evidence="1 2">CP48</strain>
        <plasmid evidence="2">pamcp48-600</plasmid>
    </source>
</reference>
<proteinExistence type="predicted"/>